<organism evidence="3 4">
    <name type="scientific">Agaribacter marinus</name>
    <dbReference type="NCBI Taxonomy" id="1431249"/>
    <lineage>
        <taxon>Bacteria</taxon>
        <taxon>Pseudomonadati</taxon>
        <taxon>Pseudomonadota</taxon>
        <taxon>Gammaproteobacteria</taxon>
        <taxon>Alteromonadales</taxon>
        <taxon>Alteromonadaceae</taxon>
        <taxon>Agaribacter</taxon>
    </lineage>
</organism>
<evidence type="ECO:0000256" key="2">
    <source>
        <dbReference type="SAM" id="Phobius"/>
    </source>
</evidence>
<reference evidence="3" key="2">
    <citation type="submission" date="2023-01" db="EMBL/GenBank/DDBJ databases">
        <title>Draft genome sequence of Agaribacter marinus strain NBRC 110023.</title>
        <authorList>
            <person name="Sun Q."/>
            <person name="Mori K."/>
        </authorList>
    </citation>
    <scope>NUCLEOTIDE SEQUENCE</scope>
    <source>
        <strain evidence="3">NBRC 110023</strain>
    </source>
</reference>
<dbReference type="InterPro" id="IPR007313">
    <property type="entry name" value="FxsA"/>
</dbReference>
<feature type="compositionally biased region" description="Polar residues" evidence="1">
    <location>
        <begin position="137"/>
        <end position="159"/>
    </location>
</feature>
<evidence type="ECO:0000313" key="3">
    <source>
        <dbReference type="EMBL" id="GLR71490.1"/>
    </source>
</evidence>
<reference evidence="3" key="1">
    <citation type="journal article" date="2014" name="Int. J. Syst. Evol. Microbiol.">
        <title>Complete genome sequence of Corynebacterium casei LMG S-19264T (=DSM 44701T), isolated from a smear-ripened cheese.</title>
        <authorList>
            <consortium name="US DOE Joint Genome Institute (JGI-PGF)"/>
            <person name="Walter F."/>
            <person name="Albersmeier A."/>
            <person name="Kalinowski J."/>
            <person name="Ruckert C."/>
        </authorList>
    </citation>
    <scope>NUCLEOTIDE SEQUENCE</scope>
    <source>
        <strain evidence="3">NBRC 110023</strain>
    </source>
</reference>
<feature type="region of interest" description="Disordered" evidence="1">
    <location>
        <begin position="137"/>
        <end position="181"/>
    </location>
</feature>
<dbReference type="PANTHER" id="PTHR35335:SF1">
    <property type="entry name" value="UPF0716 PROTEIN FXSA"/>
    <property type="match status" value="1"/>
</dbReference>
<dbReference type="RefSeq" id="WP_284217847.1">
    <property type="nucleotide sequence ID" value="NZ_BSOT01000006.1"/>
</dbReference>
<dbReference type="PANTHER" id="PTHR35335">
    <property type="entry name" value="UPF0716 PROTEIN FXSA"/>
    <property type="match status" value="1"/>
</dbReference>
<feature type="compositionally biased region" description="Basic and acidic residues" evidence="1">
    <location>
        <begin position="168"/>
        <end position="181"/>
    </location>
</feature>
<comment type="caution">
    <text evidence="3">The sequence shown here is derived from an EMBL/GenBank/DDBJ whole genome shotgun (WGS) entry which is preliminary data.</text>
</comment>
<feature type="transmembrane region" description="Helical" evidence="2">
    <location>
        <begin position="74"/>
        <end position="90"/>
    </location>
</feature>
<keyword evidence="2" id="KW-1133">Transmembrane helix</keyword>
<evidence type="ECO:0000313" key="4">
    <source>
        <dbReference type="Proteomes" id="UP001156601"/>
    </source>
</evidence>
<sequence length="181" mass="19599">MLILFLLFAVLPISEIMLLMSVSDGIGGWNTFFLVLVTAFFGAYFVKREGLSTLQTVQAKTAAGEMPGKELSEGILLLIAGVLLVTPGFITDGIGLLFTLPFSRAMIAASVVKHLMHRQQKTGSSGFYFNMHGTGNRSQHDSANAESFNANSQQNSDGAQGTVFDGEYVDKTDNDNKPRLE</sequence>
<gene>
    <name evidence="3" type="primary">fsxA</name>
    <name evidence="3" type="ORF">GCM10007852_23980</name>
</gene>
<protein>
    <submittedName>
        <fullName evidence="3">Membrane protein</fullName>
    </submittedName>
</protein>
<feature type="transmembrane region" description="Helical" evidence="2">
    <location>
        <begin position="28"/>
        <end position="46"/>
    </location>
</feature>
<dbReference type="Pfam" id="PF04186">
    <property type="entry name" value="FxsA"/>
    <property type="match status" value="1"/>
</dbReference>
<dbReference type="GO" id="GO:0016020">
    <property type="term" value="C:membrane"/>
    <property type="evidence" value="ECO:0007669"/>
    <property type="project" value="InterPro"/>
</dbReference>
<keyword evidence="4" id="KW-1185">Reference proteome</keyword>
<proteinExistence type="predicted"/>
<dbReference type="EMBL" id="BSOT01000006">
    <property type="protein sequence ID" value="GLR71490.1"/>
    <property type="molecule type" value="Genomic_DNA"/>
</dbReference>
<evidence type="ECO:0000256" key="1">
    <source>
        <dbReference type="SAM" id="MobiDB-lite"/>
    </source>
</evidence>
<name>A0AA37T0K8_9ALTE</name>
<accession>A0AA37T0K8</accession>
<dbReference type="NCBIfam" id="NF008528">
    <property type="entry name" value="PRK11463.1-2"/>
    <property type="match status" value="1"/>
</dbReference>
<keyword evidence="2" id="KW-0812">Transmembrane</keyword>
<keyword evidence="2" id="KW-0472">Membrane</keyword>
<dbReference type="AlphaFoldDB" id="A0AA37T0K8"/>
<dbReference type="Proteomes" id="UP001156601">
    <property type="component" value="Unassembled WGS sequence"/>
</dbReference>